<name>A0ABY2ZP11_9GAMM</name>
<reference evidence="2 3" key="1">
    <citation type="submission" date="2019-06" db="EMBL/GenBank/DDBJ databases">
        <title>Taxogenomics and systematics of the genus Pantoea.</title>
        <authorList>
            <person name="Tambong J.T."/>
        </authorList>
    </citation>
    <scope>NUCLEOTIDE SEQUENCE [LARGE SCALE GENOMIC DNA]</scope>
    <source>
        <strain evidence="2 3">LMG 24197</strain>
    </source>
</reference>
<protein>
    <submittedName>
        <fullName evidence="2">FRG domain-containing protein</fullName>
    </submittedName>
</protein>
<sequence>MMNLKGSSMINLIIKSNDDDWMVPVGELAHSSMPLSRYLEYTSESLSVVFREVNEKVLANLKLIPCVLMTEFDNEQHQDGRSHLYSNVRVAMIESIRVSGKNLEYAARIHYDFGRVIVDNYKALADRFFYHQFEAQRTHWAIKDVSLPEVMHAFGLTIPVPRPQGPVLVPPLPPPAPSLPGVTEREESVTSVEKFLQKIDEFQAQDGHEVFYRGHSNFKYKLEPSLFREEDAVPLYRFKERHMINEILTAHPSEFYQDHFMLDKLVRMQHYGLPTRLLDVTANPLVALYFCCADMLDKNEEDEKVGDVKIFSVRTDDIKFYNSDTVSSIANLSLLNMEDKNKVIPETDVPLNERGEESPEMKRLIHFIRAEKPYFENAIRPGDLSRILFVRGRIANQRISSQSGAFLLFGHEAVLPDTGHSGLTVKRIYVSNKKAILQELSRLNIKPSTIYPGIEETAREIARRTKGEEILNRVK</sequence>
<dbReference type="SMART" id="SM00901">
    <property type="entry name" value="FRG"/>
    <property type="match status" value="1"/>
</dbReference>
<dbReference type="Proteomes" id="UP000315469">
    <property type="component" value="Unassembled WGS sequence"/>
</dbReference>
<evidence type="ECO:0000313" key="2">
    <source>
        <dbReference type="EMBL" id="TPV42749.1"/>
    </source>
</evidence>
<comment type="caution">
    <text evidence="2">The sequence shown here is derived from an EMBL/GenBank/DDBJ whole genome shotgun (WGS) entry which is preliminary data.</text>
</comment>
<dbReference type="EMBL" id="VHJB01000027">
    <property type="protein sequence ID" value="TPV42749.1"/>
    <property type="molecule type" value="Genomic_DNA"/>
</dbReference>
<organism evidence="2 3">
    <name type="scientific">Pantoea eucalypti</name>
    <dbReference type="NCBI Taxonomy" id="470933"/>
    <lineage>
        <taxon>Bacteria</taxon>
        <taxon>Pseudomonadati</taxon>
        <taxon>Pseudomonadota</taxon>
        <taxon>Gammaproteobacteria</taxon>
        <taxon>Enterobacterales</taxon>
        <taxon>Erwiniaceae</taxon>
        <taxon>Pantoea</taxon>
    </lineage>
</organism>
<gene>
    <name evidence="2" type="ORF">FJW02_02480</name>
</gene>
<keyword evidence="3" id="KW-1185">Reference proteome</keyword>
<evidence type="ECO:0000259" key="1">
    <source>
        <dbReference type="SMART" id="SM00901"/>
    </source>
</evidence>
<accession>A0ABY2ZP11</accession>
<feature type="domain" description="FRG" evidence="1">
    <location>
        <begin position="206"/>
        <end position="311"/>
    </location>
</feature>
<dbReference type="Pfam" id="PF08867">
    <property type="entry name" value="FRG"/>
    <property type="match status" value="1"/>
</dbReference>
<proteinExistence type="predicted"/>
<dbReference type="InterPro" id="IPR014966">
    <property type="entry name" value="FRG-dom"/>
</dbReference>
<evidence type="ECO:0000313" key="3">
    <source>
        <dbReference type="Proteomes" id="UP000315469"/>
    </source>
</evidence>